<evidence type="ECO:0000313" key="1">
    <source>
        <dbReference type="EMBL" id="CBW75385.1"/>
    </source>
</evidence>
<dbReference type="STRING" id="882378.RBRH_03914"/>
<proteinExistence type="predicted"/>
<accession>E5AS03</accession>
<gene>
    <name evidence="1" type="ordered locus">RBRH_03914</name>
</gene>
<dbReference type="Proteomes" id="UP000007437">
    <property type="component" value="Chromosome"/>
</dbReference>
<dbReference type="AlphaFoldDB" id="E5AS03"/>
<name>E5AS03_MYCRK</name>
<protein>
    <submittedName>
        <fullName evidence="1">Uncharacterized protein</fullName>
    </submittedName>
</protein>
<dbReference type="HOGENOM" id="CLU_3381034_0_0_4"/>
<evidence type="ECO:0000313" key="2">
    <source>
        <dbReference type="Proteomes" id="UP000007437"/>
    </source>
</evidence>
<reference evidence="1 2" key="1">
    <citation type="journal article" date="2011" name="J. Bacteriol.">
        <title>Complete genome sequence of Burkholderia rhizoxinica, an endosymbiont of Rhizopus microsporus.</title>
        <authorList>
            <person name="Lackner G."/>
            <person name="Moebius N."/>
            <person name="Partida-Martinez L."/>
            <person name="Hertweck C."/>
        </authorList>
    </citation>
    <scope>NUCLEOTIDE SEQUENCE [LARGE SCALE GENOMIC DNA]</scope>
    <source>
        <strain evidence="2">DSM 19002 / CIP 109453 / HKI 454</strain>
    </source>
</reference>
<organism evidence="1 2">
    <name type="scientific">Mycetohabitans rhizoxinica (strain DSM 19002 / CIP 109453 / HKI 454)</name>
    <name type="common">Paraburkholderia rhizoxinica</name>
    <dbReference type="NCBI Taxonomy" id="882378"/>
    <lineage>
        <taxon>Bacteria</taxon>
        <taxon>Pseudomonadati</taxon>
        <taxon>Pseudomonadota</taxon>
        <taxon>Betaproteobacteria</taxon>
        <taxon>Burkholderiales</taxon>
        <taxon>Burkholderiaceae</taxon>
        <taxon>Mycetohabitans</taxon>
    </lineage>
</organism>
<sequence>MPASPAATVDRIRTAVCRINSQAVISNDTMTQH</sequence>
<dbReference type="EMBL" id="FR687359">
    <property type="protein sequence ID" value="CBW75385.1"/>
    <property type="molecule type" value="Genomic_DNA"/>
</dbReference>
<dbReference type="KEGG" id="brh:RBRH_03914"/>